<dbReference type="Pfam" id="PF07731">
    <property type="entry name" value="Cu-oxidase_2"/>
    <property type="match status" value="1"/>
</dbReference>
<dbReference type="Pfam" id="PF07732">
    <property type="entry name" value="Cu-oxidase_3"/>
    <property type="match status" value="1"/>
</dbReference>
<dbReference type="GO" id="GO:0005507">
    <property type="term" value="F:copper ion binding"/>
    <property type="evidence" value="ECO:0007669"/>
    <property type="project" value="InterPro"/>
</dbReference>
<dbReference type="InterPro" id="IPR011706">
    <property type="entry name" value="Cu-oxidase_C"/>
</dbReference>
<dbReference type="GO" id="GO:0016491">
    <property type="term" value="F:oxidoreductase activity"/>
    <property type="evidence" value="ECO:0007669"/>
    <property type="project" value="InterPro"/>
</dbReference>
<dbReference type="InterPro" id="IPR011707">
    <property type="entry name" value="Cu-oxidase-like_N"/>
</dbReference>
<evidence type="ECO:0000259" key="4">
    <source>
        <dbReference type="Pfam" id="PF07732"/>
    </source>
</evidence>
<dbReference type="InterPro" id="IPR008972">
    <property type="entry name" value="Cupredoxin"/>
</dbReference>
<dbReference type="PANTHER" id="PTHR48267:SF1">
    <property type="entry name" value="BILIRUBIN OXIDASE"/>
    <property type="match status" value="1"/>
</dbReference>
<reference evidence="5" key="1">
    <citation type="journal article" date="2023" name="Mol. Phylogenet. Evol.">
        <title>Genome-scale phylogeny and comparative genomics of the fungal order Sordariales.</title>
        <authorList>
            <person name="Hensen N."/>
            <person name="Bonometti L."/>
            <person name="Westerberg I."/>
            <person name="Brannstrom I.O."/>
            <person name="Guillou S."/>
            <person name="Cros-Aarteil S."/>
            <person name="Calhoun S."/>
            <person name="Haridas S."/>
            <person name="Kuo A."/>
            <person name="Mondo S."/>
            <person name="Pangilinan J."/>
            <person name="Riley R."/>
            <person name="LaButti K."/>
            <person name="Andreopoulos B."/>
            <person name="Lipzen A."/>
            <person name="Chen C."/>
            <person name="Yan M."/>
            <person name="Daum C."/>
            <person name="Ng V."/>
            <person name="Clum A."/>
            <person name="Steindorff A."/>
            <person name="Ohm R.A."/>
            <person name="Martin F."/>
            <person name="Silar P."/>
            <person name="Natvig D.O."/>
            <person name="Lalanne C."/>
            <person name="Gautier V."/>
            <person name="Ament-Velasquez S.L."/>
            <person name="Kruys A."/>
            <person name="Hutchinson M.I."/>
            <person name="Powell A.J."/>
            <person name="Barry K."/>
            <person name="Miller A.N."/>
            <person name="Grigoriev I.V."/>
            <person name="Debuchy R."/>
            <person name="Gladieux P."/>
            <person name="Hiltunen Thoren M."/>
            <person name="Johannesson H."/>
        </authorList>
    </citation>
    <scope>NUCLEOTIDE SEQUENCE</scope>
    <source>
        <strain evidence="5">PSN324</strain>
    </source>
</reference>
<keyword evidence="6" id="KW-1185">Reference proteome</keyword>
<comment type="caution">
    <text evidence="5">The sequence shown here is derived from an EMBL/GenBank/DDBJ whole genome shotgun (WGS) entry which is preliminary data.</text>
</comment>
<dbReference type="PANTHER" id="PTHR48267">
    <property type="entry name" value="CUPREDOXIN SUPERFAMILY PROTEIN"/>
    <property type="match status" value="1"/>
</dbReference>
<keyword evidence="2" id="KW-0186">Copper</keyword>
<dbReference type="EMBL" id="MU864973">
    <property type="protein sequence ID" value="KAK4462353.1"/>
    <property type="molecule type" value="Genomic_DNA"/>
</dbReference>
<dbReference type="SUPFAM" id="SSF49503">
    <property type="entry name" value="Cupredoxins"/>
    <property type="match status" value="3"/>
</dbReference>
<evidence type="ECO:0000313" key="6">
    <source>
        <dbReference type="Proteomes" id="UP001321749"/>
    </source>
</evidence>
<dbReference type="AlphaFoldDB" id="A0AAV9HPN8"/>
<sequence>SPEYPLKFQVPLPIPPIKQPKAIFTNNRTGGAIKYYEVEIKPFTRSVYPNLPPTPMVGYDGMSPGPTIMVERGTESIVRFVNNAESNSSIHLHGSFSRAPFDGWAEDVTRPGEYKDYYFPNRQSARMLWYHDHAMHITAENAYMGQAGVYLMTDPAEASLNLPSGYGTFDVPLVLSSKQYNADGTLYSTHNERQSLWGDVIHVNGQPWPFMNVQPRKYRFRFLNAAVSRTFALYFVKSTAVNSKLPFKVIASDSGLLTEPIQVSNIYIAMAERYEIVIDFSRLAGQTIELRNFYKAGGGGVEDDYMGTHQVMQFNVARLGAKDNSTVPGELRAVPFPSSTNRTVAHAFKFRLTKGRWLINGVGFSDAANRVLAKVPRGTVQIWELENMSDSWSHPIHVHLVDFRVLSRRKGSRGVQPYERAGLKDVVWLGKYEKVLVEAHFAPWDGVYMFHCHNLIHEDNDMMAAFNVTKVLPEHGYDKKLFEFDDPMDPQWRAKPFAREDWENGTGPFSEVEVGKMVKKFMRANPYGELYE</sequence>
<feature type="domain" description="Plastocyanin-like" evidence="4">
    <location>
        <begin position="53"/>
        <end position="155"/>
    </location>
</feature>
<feature type="non-terminal residue" evidence="5">
    <location>
        <position position="532"/>
    </location>
</feature>
<organism evidence="5 6">
    <name type="scientific">Cladorrhinum samala</name>
    <dbReference type="NCBI Taxonomy" id="585594"/>
    <lineage>
        <taxon>Eukaryota</taxon>
        <taxon>Fungi</taxon>
        <taxon>Dikarya</taxon>
        <taxon>Ascomycota</taxon>
        <taxon>Pezizomycotina</taxon>
        <taxon>Sordariomycetes</taxon>
        <taxon>Sordariomycetidae</taxon>
        <taxon>Sordariales</taxon>
        <taxon>Podosporaceae</taxon>
        <taxon>Cladorrhinum</taxon>
    </lineage>
</organism>
<feature type="domain" description="Plastocyanin-like" evidence="3">
    <location>
        <begin position="357"/>
        <end position="469"/>
    </location>
</feature>
<dbReference type="Gene3D" id="2.60.40.420">
    <property type="entry name" value="Cupredoxins - blue copper proteins"/>
    <property type="match status" value="3"/>
</dbReference>
<protein>
    <submittedName>
        <fullName evidence="5">Multicopper oxidase</fullName>
    </submittedName>
</protein>
<comment type="similarity">
    <text evidence="1">Belongs to the multicopper oxidase family.</text>
</comment>
<evidence type="ECO:0000259" key="3">
    <source>
        <dbReference type="Pfam" id="PF07731"/>
    </source>
</evidence>
<evidence type="ECO:0000256" key="1">
    <source>
        <dbReference type="ARBA" id="ARBA00010609"/>
    </source>
</evidence>
<dbReference type="InterPro" id="IPR045087">
    <property type="entry name" value="Cu-oxidase_fam"/>
</dbReference>
<evidence type="ECO:0000313" key="5">
    <source>
        <dbReference type="EMBL" id="KAK4462353.1"/>
    </source>
</evidence>
<dbReference type="CDD" id="cd13889">
    <property type="entry name" value="CuRO_3_BOD"/>
    <property type="match status" value="1"/>
</dbReference>
<gene>
    <name evidence="5" type="ORF">QBC42DRAFT_161554</name>
</gene>
<feature type="non-terminal residue" evidence="5">
    <location>
        <position position="1"/>
    </location>
</feature>
<evidence type="ECO:0000256" key="2">
    <source>
        <dbReference type="ARBA" id="ARBA00023008"/>
    </source>
</evidence>
<reference evidence="5" key="2">
    <citation type="submission" date="2023-06" db="EMBL/GenBank/DDBJ databases">
        <authorList>
            <consortium name="Lawrence Berkeley National Laboratory"/>
            <person name="Mondo S.J."/>
            <person name="Hensen N."/>
            <person name="Bonometti L."/>
            <person name="Westerberg I."/>
            <person name="Brannstrom I.O."/>
            <person name="Guillou S."/>
            <person name="Cros-Aarteil S."/>
            <person name="Calhoun S."/>
            <person name="Haridas S."/>
            <person name="Kuo A."/>
            <person name="Pangilinan J."/>
            <person name="Riley R."/>
            <person name="Labutti K."/>
            <person name="Andreopoulos B."/>
            <person name="Lipzen A."/>
            <person name="Chen C."/>
            <person name="Yanf M."/>
            <person name="Daum C."/>
            <person name="Ng V."/>
            <person name="Clum A."/>
            <person name="Steindorff A."/>
            <person name="Ohm R."/>
            <person name="Martin F."/>
            <person name="Silar P."/>
            <person name="Natvig D."/>
            <person name="Lalanne C."/>
            <person name="Gautier V."/>
            <person name="Ament-Velasquez S.L."/>
            <person name="Kruys A."/>
            <person name="Hutchinson M.I."/>
            <person name="Powell A.J."/>
            <person name="Barry K."/>
            <person name="Miller A.N."/>
            <person name="Grigoriev I.V."/>
            <person name="Debuchy R."/>
            <person name="Gladieux P."/>
            <person name="Thoren M.H."/>
            <person name="Johannesson H."/>
        </authorList>
    </citation>
    <scope>NUCLEOTIDE SEQUENCE</scope>
    <source>
        <strain evidence="5">PSN324</strain>
    </source>
</reference>
<dbReference type="CDD" id="cd13866">
    <property type="entry name" value="CuRO_2_BOD"/>
    <property type="match status" value="1"/>
</dbReference>
<accession>A0AAV9HPN8</accession>
<name>A0AAV9HPN8_9PEZI</name>
<dbReference type="Proteomes" id="UP001321749">
    <property type="component" value="Unassembled WGS sequence"/>
</dbReference>
<proteinExistence type="inferred from homology"/>